<dbReference type="SUPFAM" id="SSF50249">
    <property type="entry name" value="Nucleic acid-binding proteins"/>
    <property type="match status" value="1"/>
</dbReference>
<evidence type="ECO:0000256" key="2">
    <source>
        <dbReference type="ARBA" id="ARBA00022980"/>
    </source>
</evidence>
<organism evidence="5 6">
    <name type="scientific">Candidatus Vidania fulgoroideorum</name>
    <dbReference type="NCBI Taxonomy" id="881286"/>
    <lineage>
        <taxon>Bacteria</taxon>
        <taxon>Pseudomonadati</taxon>
        <taxon>Pseudomonadota</taxon>
        <taxon>Betaproteobacteria</taxon>
        <taxon>Candidatus Vidania</taxon>
    </lineage>
</organism>
<evidence type="ECO:0000313" key="6">
    <source>
        <dbReference type="Proteomes" id="UP000663602"/>
    </source>
</evidence>
<gene>
    <name evidence="5" type="primary">rpsQ</name>
    <name evidence="5" type="ORF">JSR02_00735</name>
</gene>
<proteinExistence type="inferred from homology"/>
<name>A0A975AE10_9PROT</name>
<dbReference type="Proteomes" id="UP000663602">
    <property type="component" value="Chromosome"/>
</dbReference>
<evidence type="ECO:0000256" key="4">
    <source>
        <dbReference type="ARBA" id="ARBA00035311"/>
    </source>
</evidence>
<keyword evidence="3" id="KW-0687">Ribonucleoprotein</keyword>
<dbReference type="AlphaFoldDB" id="A0A975AE10"/>
<protein>
    <recommendedName>
        <fullName evidence="4">30S ribosomal protein S17</fullName>
    </recommendedName>
</protein>
<dbReference type="GO" id="GO:1990904">
    <property type="term" value="C:ribonucleoprotein complex"/>
    <property type="evidence" value="ECO:0007669"/>
    <property type="project" value="UniProtKB-KW"/>
</dbReference>
<evidence type="ECO:0000256" key="1">
    <source>
        <dbReference type="ARBA" id="ARBA00010254"/>
    </source>
</evidence>
<comment type="similarity">
    <text evidence="1">Belongs to the universal ribosomal protein uS17 family.</text>
</comment>
<keyword evidence="2 5" id="KW-0689">Ribosomal protein</keyword>
<dbReference type="GO" id="GO:0006412">
    <property type="term" value="P:translation"/>
    <property type="evidence" value="ECO:0007669"/>
    <property type="project" value="InterPro"/>
</dbReference>
<reference evidence="5" key="2">
    <citation type="submission" date="2021-03" db="EMBL/GenBank/DDBJ databases">
        <title>Alternative transmission patterns in independently acquired nutritional co-symbionts of Dictyopharidae planthoppers.</title>
        <authorList>
            <person name="Michalik A."/>
            <person name="Lukasik P."/>
        </authorList>
    </citation>
    <scope>NUCLEOTIDE SEQUENCE</scope>
    <source>
        <strain evidence="5">DICMUL</strain>
    </source>
</reference>
<dbReference type="InterPro" id="IPR012340">
    <property type="entry name" value="NA-bd_OB-fold"/>
</dbReference>
<dbReference type="Gene3D" id="2.40.50.140">
    <property type="entry name" value="Nucleic acid-binding proteins"/>
    <property type="match status" value="1"/>
</dbReference>
<dbReference type="GO" id="GO:0003735">
    <property type="term" value="F:structural constituent of ribosome"/>
    <property type="evidence" value="ECO:0007669"/>
    <property type="project" value="InterPro"/>
</dbReference>
<evidence type="ECO:0000313" key="5">
    <source>
        <dbReference type="EMBL" id="QSW37821.1"/>
    </source>
</evidence>
<reference evidence="5" key="1">
    <citation type="submission" date="2021-02" db="EMBL/GenBank/DDBJ databases">
        <authorList>
            <person name="Franco D."/>
        </authorList>
    </citation>
    <scope>NUCLEOTIDE SEQUENCE</scope>
    <source>
        <strain evidence="5">DICMUL</strain>
    </source>
</reference>
<dbReference type="Pfam" id="PF00366">
    <property type="entry name" value="Ribosomal_S17"/>
    <property type="match status" value="1"/>
</dbReference>
<dbReference type="GO" id="GO:0005840">
    <property type="term" value="C:ribosome"/>
    <property type="evidence" value="ECO:0007669"/>
    <property type="project" value="UniProtKB-KW"/>
</dbReference>
<accession>A0A975AE10</accession>
<sequence length="88" mass="10384">MNIKQATVLKISSKNTLSVSIQVINTHTKLKEKYIKHKKLLINYESTLINTGNKILIYHDKKLSKRKSWQILKILNNDTTRQRSKHNR</sequence>
<evidence type="ECO:0000256" key="3">
    <source>
        <dbReference type="ARBA" id="ARBA00023274"/>
    </source>
</evidence>
<dbReference type="EMBL" id="CP071410">
    <property type="protein sequence ID" value="QSW37821.1"/>
    <property type="molecule type" value="Genomic_DNA"/>
</dbReference>
<dbReference type="InterPro" id="IPR000266">
    <property type="entry name" value="Ribosomal_uS17"/>
</dbReference>